<evidence type="ECO:0000313" key="9">
    <source>
        <dbReference type="EMBL" id="CAF4466477.1"/>
    </source>
</evidence>
<dbReference type="InterPro" id="IPR029035">
    <property type="entry name" value="DHS-like_NAD/FAD-binding_dom"/>
</dbReference>
<dbReference type="Pfam" id="PF02146">
    <property type="entry name" value="SIR2"/>
    <property type="match status" value="1"/>
</dbReference>
<comment type="caution">
    <text evidence="6">The sequence shown here is derived from an EMBL/GenBank/DDBJ whole genome shotgun (WGS) entry which is preliminary data.</text>
</comment>
<dbReference type="Proteomes" id="UP000681720">
    <property type="component" value="Unassembled WGS sequence"/>
</dbReference>
<sequence length="328" mass="36217">MKNNSLSSDVSKIIQPQCAPLSTVGTDRKRAIEPEKKSFAKQNKKSKSHHSSTTTTTAPMLDFESILVTLYELKEDKRFIEVMAAKELRQAKNVLVITGAGISADSGLPTYRGIGGLYSNGQETEEGLTIEEALSSYIMRTEPDISWKYICQIESACRSAKQNAAHEALVALESKFEHLTVVTQNVDGLHRSAGTNDLIEIHGNIHQLFCISCDREKYVDDFDGMKIPPTCNRCGGLIRPRIVLFGEMLPTSALTQLSEIVNQGIDAIITIGTSSIFPYIAQPVLRAAENNILTIEINPNDTKVSHVVRYHLRERAIIALPALLKHLS</sequence>
<gene>
    <name evidence="8" type="ORF">BYL167_LOCUS26319</name>
    <name evidence="9" type="ORF">GIL414_LOCUS33121</name>
    <name evidence="6" type="ORF">OVN521_LOCUS2615</name>
    <name evidence="7" type="ORF">UXM345_LOCUS7162</name>
</gene>
<feature type="binding site" evidence="3">
    <location>
        <position position="210"/>
    </location>
    <ligand>
        <name>Zn(2+)</name>
        <dbReference type="ChEBI" id="CHEBI:29105"/>
    </ligand>
</feature>
<keyword evidence="3" id="KW-0479">Metal-binding</keyword>
<dbReference type="NCBIfam" id="NF001753">
    <property type="entry name" value="PRK00481.1-3"/>
    <property type="match status" value="1"/>
</dbReference>
<dbReference type="SUPFAM" id="SSF52467">
    <property type="entry name" value="DHS-like NAD/FAD-binding domain"/>
    <property type="match status" value="1"/>
</dbReference>
<reference evidence="6" key="1">
    <citation type="submission" date="2021-02" db="EMBL/GenBank/DDBJ databases">
        <authorList>
            <person name="Nowell W R."/>
        </authorList>
    </citation>
    <scope>NUCLEOTIDE SEQUENCE</scope>
</reference>
<keyword evidence="10" id="KW-1185">Reference proteome</keyword>
<dbReference type="Proteomes" id="UP000681967">
    <property type="component" value="Unassembled WGS sequence"/>
</dbReference>
<dbReference type="PANTHER" id="PTHR11085:SF4">
    <property type="entry name" value="NAD-DEPENDENT PROTEIN DEACYLASE"/>
    <property type="match status" value="1"/>
</dbReference>
<dbReference type="Gene3D" id="3.30.1600.10">
    <property type="entry name" value="SIR2/SIRT2 'Small Domain"/>
    <property type="match status" value="1"/>
</dbReference>
<dbReference type="GO" id="GO:0070403">
    <property type="term" value="F:NAD+ binding"/>
    <property type="evidence" value="ECO:0007669"/>
    <property type="project" value="InterPro"/>
</dbReference>
<dbReference type="Proteomes" id="UP000663866">
    <property type="component" value="Unassembled WGS sequence"/>
</dbReference>
<evidence type="ECO:0000313" key="6">
    <source>
        <dbReference type="EMBL" id="CAF3777793.1"/>
    </source>
</evidence>
<protein>
    <recommendedName>
        <fullName evidence="5">Deacetylase sirtuin-type domain-containing protein</fullName>
    </recommendedName>
</protein>
<feature type="domain" description="Deacetylase sirtuin-type" evidence="5">
    <location>
        <begin position="73"/>
        <end position="328"/>
    </location>
</feature>
<evidence type="ECO:0000313" key="7">
    <source>
        <dbReference type="EMBL" id="CAF3840013.1"/>
    </source>
</evidence>
<accession>A0A819A0S7</accession>
<evidence type="ECO:0000313" key="8">
    <source>
        <dbReference type="EMBL" id="CAF4270791.1"/>
    </source>
</evidence>
<dbReference type="InterPro" id="IPR003000">
    <property type="entry name" value="Sirtuin"/>
</dbReference>
<dbReference type="EMBL" id="CAJOBG010000209">
    <property type="protein sequence ID" value="CAF3777793.1"/>
    <property type="molecule type" value="Genomic_DNA"/>
</dbReference>
<feature type="binding site" evidence="3">
    <location>
        <position position="234"/>
    </location>
    <ligand>
        <name>Zn(2+)</name>
        <dbReference type="ChEBI" id="CHEBI:29105"/>
    </ligand>
</feature>
<dbReference type="InterPro" id="IPR026590">
    <property type="entry name" value="Ssirtuin_cat_dom"/>
</dbReference>
<feature type="binding site" evidence="3">
    <location>
        <position position="231"/>
    </location>
    <ligand>
        <name>Zn(2+)</name>
        <dbReference type="ChEBI" id="CHEBI:29105"/>
    </ligand>
</feature>
<dbReference type="InterPro" id="IPR026591">
    <property type="entry name" value="Sirtuin_cat_small_dom_sf"/>
</dbReference>
<name>A0A819A0S7_9BILA</name>
<evidence type="ECO:0000256" key="1">
    <source>
        <dbReference type="ARBA" id="ARBA00022679"/>
    </source>
</evidence>
<evidence type="ECO:0000256" key="3">
    <source>
        <dbReference type="PROSITE-ProRule" id="PRU00236"/>
    </source>
</evidence>
<feature type="binding site" evidence="3">
    <location>
        <position position="213"/>
    </location>
    <ligand>
        <name>Zn(2+)</name>
        <dbReference type="ChEBI" id="CHEBI:29105"/>
    </ligand>
</feature>
<dbReference type="CDD" id="cd01407">
    <property type="entry name" value="SIR2-fam"/>
    <property type="match status" value="1"/>
</dbReference>
<feature type="active site" description="Proton acceptor" evidence="3">
    <location>
        <position position="202"/>
    </location>
</feature>
<dbReference type="EMBL" id="CAJOBF010000586">
    <property type="protein sequence ID" value="CAF3840013.1"/>
    <property type="molecule type" value="Genomic_DNA"/>
</dbReference>
<proteinExistence type="predicted"/>
<feature type="compositionally biased region" description="Basic and acidic residues" evidence="4">
    <location>
        <begin position="26"/>
        <end position="38"/>
    </location>
</feature>
<keyword evidence="2" id="KW-0520">NAD</keyword>
<dbReference type="EMBL" id="CAJOBJ010072491">
    <property type="protein sequence ID" value="CAF4466477.1"/>
    <property type="molecule type" value="Genomic_DNA"/>
</dbReference>
<dbReference type="GO" id="GO:0046872">
    <property type="term" value="F:metal ion binding"/>
    <property type="evidence" value="ECO:0007669"/>
    <property type="project" value="UniProtKB-KW"/>
</dbReference>
<dbReference type="InterPro" id="IPR050134">
    <property type="entry name" value="NAD-dep_sirtuin_deacylases"/>
</dbReference>
<dbReference type="AlphaFoldDB" id="A0A819A0S7"/>
<evidence type="ECO:0000259" key="5">
    <source>
        <dbReference type="PROSITE" id="PS50305"/>
    </source>
</evidence>
<keyword evidence="3" id="KW-0862">Zinc</keyword>
<evidence type="ECO:0000256" key="4">
    <source>
        <dbReference type="SAM" id="MobiDB-lite"/>
    </source>
</evidence>
<dbReference type="PANTHER" id="PTHR11085">
    <property type="entry name" value="NAD-DEPENDENT PROTEIN DEACYLASE SIRTUIN-5, MITOCHONDRIAL-RELATED"/>
    <property type="match status" value="1"/>
</dbReference>
<organism evidence="6 10">
    <name type="scientific">Rotaria magnacalcarata</name>
    <dbReference type="NCBI Taxonomy" id="392030"/>
    <lineage>
        <taxon>Eukaryota</taxon>
        <taxon>Metazoa</taxon>
        <taxon>Spiralia</taxon>
        <taxon>Gnathifera</taxon>
        <taxon>Rotifera</taxon>
        <taxon>Eurotatoria</taxon>
        <taxon>Bdelloidea</taxon>
        <taxon>Philodinida</taxon>
        <taxon>Philodinidae</taxon>
        <taxon>Rotaria</taxon>
    </lineage>
</organism>
<evidence type="ECO:0000313" key="10">
    <source>
        <dbReference type="Proteomes" id="UP000663866"/>
    </source>
</evidence>
<feature type="region of interest" description="Disordered" evidence="4">
    <location>
        <begin position="21"/>
        <end position="55"/>
    </location>
</feature>
<dbReference type="Gene3D" id="3.40.50.1220">
    <property type="entry name" value="TPP-binding domain"/>
    <property type="match status" value="1"/>
</dbReference>
<keyword evidence="1" id="KW-0808">Transferase</keyword>
<dbReference type="PROSITE" id="PS50305">
    <property type="entry name" value="SIRTUIN"/>
    <property type="match status" value="1"/>
</dbReference>
<evidence type="ECO:0000256" key="2">
    <source>
        <dbReference type="ARBA" id="ARBA00023027"/>
    </source>
</evidence>
<dbReference type="GO" id="GO:0017136">
    <property type="term" value="F:histone deacetylase activity, NAD-dependent"/>
    <property type="evidence" value="ECO:0007669"/>
    <property type="project" value="TreeGrafter"/>
</dbReference>
<dbReference type="EMBL" id="CAJOBH010029800">
    <property type="protein sequence ID" value="CAF4270791.1"/>
    <property type="molecule type" value="Genomic_DNA"/>
</dbReference>
<dbReference type="Proteomes" id="UP000663842">
    <property type="component" value="Unassembled WGS sequence"/>
</dbReference>